<evidence type="ECO:0000256" key="1">
    <source>
        <dbReference type="SAM" id="Phobius"/>
    </source>
</evidence>
<evidence type="ECO:0000313" key="4">
    <source>
        <dbReference type="Proteomes" id="UP000019753"/>
    </source>
</evidence>
<reference evidence="3 4" key="1">
    <citation type="submission" date="2014-01" db="EMBL/GenBank/DDBJ databases">
        <title>Actinotalea ferrariae CF5-4.</title>
        <authorList>
            <person name="Chen F."/>
            <person name="Li Y."/>
            <person name="Wang G."/>
        </authorList>
    </citation>
    <scope>NUCLEOTIDE SEQUENCE [LARGE SCALE GENOMIC DNA]</scope>
    <source>
        <strain evidence="3 4">CF5-4</strain>
    </source>
</reference>
<dbReference type="AlphaFoldDB" id="A0A021VM81"/>
<evidence type="ECO:0000259" key="2">
    <source>
        <dbReference type="Pfam" id="PF20059"/>
    </source>
</evidence>
<feature type="domain" description="DUF6458" evidence="2">
    <location>
        <begin position="1"/>
        <end position="55"/>
    </location>
</feature>
<feature type="transmembrane region" description="Helical" evidence="1">
    <location>
        <begin position="32"/>
        <end position="51"/>
    </location>
</feature>
<dbReference type="RefSeq" id="WP_034228308.1">
    <property type="nucleotide sequence ID" value="NZ_AXCW01000279.1"/>
</dbReference>
<proteinExistence type="predicted"/>
<name>A0A021VM81_9CELL</name>
<keyword evidence="1" id="KW-0812">Transmembrane</keyword>
<comment type="caution">
    <text evidence="3">The sequence shown here is derived from an EMBL/GenBank/DDBJ whole genome shotgun (WGS) entry which is preliminary data.</text>
</comment>
<keyword evidence="1" id="KW-0472">Membrane</keyword>
<protein>
    <recommendedName>
        <fullName evidence="2">DUF6458 domain-containing protein</fullName>
    </recommendedName>
</protein>
<keyword evidence="1" id="KW-1133">Transmembrane helix</keyword>
<dbReference type="EMBL" id="AXCW01000279">
    <property type="protein sequence ID" value="EYR62276.1"/>
    <property type="molecule type" value="Genomic_DNA"/>
</dbReference>
<dbReference type="InterPro" id="IPR045597">
    <property type="entry name" value="DUF6458"/>
</dbReference>
<organism evidence="3 4">
    <name type="scientific">Actinotalea ferrariae CF5-4</name>
    <dbReference type="NCBI Taxonomy" id="948458"/>
    <lineage>
        <taxon>Bacteria</taxon>
        <taxon>Bacillati</taxon>
        <taxon>Actinomycetota</taxon>
        <taxon>Actinomycetes</taxon>
        <taxon>Micrococcales</taxon>
        <taxon>Cellulomonadaceae</taxon>
        <taxon>Actinotalea</taxon>
    </lineage>
</organism>
<sequence length="74" mass="8011">MGIGSGIFLIVVGAILAFAIAPDTWDVVNLNIVGYIMIAGGILALILGLVHNQQRTHTAHRVERYDERTPPPAY</sequence>
<dbReference type="Pfam" id="PF20059">
    <property type="entry name" value="DUF6458"/>
    <property type="match status" value="1"/>
</dbReference>
<dbReference type="OrthoDB" id="4775046at2"/>
<accession>A0A021VM81</accession>
<gene>
    <name evidence="3" type="ORF">N866_09965</name>
</gene>
<keyword evidence="4" id="KW-1185">Reference proteome</keyword>
<evidence type="ECO:0000313" key="3">
    <source>
        <dbReference type="EMBL" id="EYR62276.1"/>
    </source>
</evidence>
<dbReference type="Proteomes" id="UP000019753">
    <property type="component" value="Unassembled WGS sequence"/>
</dbReference>